<keyword evidence="3" id="KW-1185">Reference proteome</keyword>
<gene>
    <name evidence="2" type="ORF">ACH5RR_029362</name>
</gene>
<evidence type="ECO:0000313" key="3">
    <source>
        <dbReference type="Proteomes" id="UP001630127"/>
    </source>
</evidence>
<comment type="caution">
    <text evidence="2">The sequence shown here is derived from an EMBL/GenBank/DDBJ whole genome shotgun (WGS) entry which is preliminary data.</text>
</comment>
<protein>
    <recommendedName>
        <fullName evidence="1">Retrovirus-related Pol polyprotein from transposon TNT 1-94-like beta-barrel domain-containing protein</fullName>
    </recommendedName>
</protein>
<dbReference type="AlphaFoldDB" id="A0ABD2YRF7"/>
<evidence type="ECO:0000259" key="1">
    <source>
        <dbReference type="Pfam" id="PF22936"/>
    </source>
</evidence>
<name>A0ABD2YRF7_9GENT</name>
<dbReference type="InterPro" id="IPR054722">
    <property type="entry name" value="PolX-like_BBD"/>
</dbReference>
<reference evidence="2 3" key="1">
    <citation type="submission" date="2024-11" db="EMBL/GenBank/DDBJ databases">
        <title>A near-complete genome assembly of Cinchona calisaya.</title>
        <authorList>
            <person name="Lian D.C."/>
            <person name="Zhao X.W."/>
            <person name="Wei L."/>
        </authorList>
    </citation>
    <scope>NUCLEOTIDE SEQUENCE [LARGE SCALE GENOMIC DNA]</scope>
    <source>
        <tissue evidence="2">Nenye</tissue>
    </source>
</reference>
<organism evidence="2 3">
    <name type="scientific">Cinchona calisaya</name>
    <dbReference type="NCBI Taxonomy" id="153742"/>
    <lineage>
        <taxon>Eukaryota</taxon>
        <taxon>Viridiplantae</taxon>
        <taxon>Streptophyta</taxon>
        <taxon>Embryophyta</taxon>
        <taxon>Tracheophyta</taxon>
        <taxon>Spermatophyta</taxon>
        <taxon>Magnoliopsida</taxon>
        <taxon>eudicotyledons</taxon>
        <taxon>Gunneridae</taxon>
        <taxon>Pentapetalae</taxon>
        <taxon>asterids</taxon>
        <taxon>lamiids</taxon>
        <taxon>Gentianales</taxon>
        <taxon>Rubiaceae</taxon>
        <taxon>Cinchonoideae</taxon>
        <taxon>Cinchoneae</taxon>
        <taxon>Cinchona</taxon>
    </lineage>
</organism>
<dbReference type="Proteomes" id="UP001630127">
    <property type="component" value="Unassembled WGS sequence"/>
</dbReference>
<evidence type="ECO:0000313" key="2">
    <source>
        <dbReference type="EMBL" id="KAL3509961.1"/>
    </source>
</evidence>
<feature type="domain" description="Retrovirus-related Pol polyprotein from transposon TNT 1-94-like beta-barrel" evidence="1">
    <location>
        <begin position="49"/>
        <end position="126"/>
    </location>
</feature>
<dbReference type="EMBL" id="JBJUIK010000012">
    <property type="protein sequence ID" value="KAL3509961.1"/>
    <property type="molecule type" value="Genomic_DNA"/>
</dbReference>
<sequence>MKTYAVFAKKKKNTGEKDCLKYKMWLEKKGNHTFLCYESNFFEVSDNRWEIDCGTIHITKTMQAFLHLWKPNGSEQYICFGNRICSNVDGVGTYRLILKAVFNLIVKTLYVPSFSRNLISLSRLSIVGFDSNSHHFT</sequence>
<dbReference type="Pfam" id="PF22936">
    <property type="entry name" value="Pol_BBD"/>
    <property type="match status" value="1"/>
</dbReference>
<proteinExistence type="predicted"/>
<accession>A0ABD2YRF7</accession>